<evidence type="ECO:0000256" key="2">
    <source>
        <dbReference type="ARBA" id="ARBA00004580"/>
    </source>
</evidence>
<dbReference type="InterPro" id="IPR013783">
    <property type="entry name" value="Ig-like_fold"/>
</dbReference>
<evidence type="ECO:0000256" key="4">
    <source>
        <dbReference type="ARBA" id="ARBA00023329"/>
    </source>
</evidence>
<dbReference type="Pfam" id="PF22669">
    <property type="entry name" value="Exo_endo_phos2"/>
    <property type="match status" value="2"/>
</dbReference>
<dbReference type="InterPro" id="IPR000198">
    <property type="entry name" value="RhoGAP_dom"/>
</dbReference>
<dbReference type="EMBL" id="KN882034">
    <property type="protein sequence ID" value="KIY46375.1"/>
    <property type="molecule type" value="Genomic_DNA"/>
</dbReference>
<reference evidence="7 8" key="1">
    <citation type="journal article" date="2015" name="Fungal Genet. Biol.">
        <title>Evolution of novel wood decay mechanisms in Agaricales revealed by the genome sequences of Fistulina hepatica and Cylindrobasidium torrendii.</title>
        <authorList>
            <person name="Floudas D."/>
            <person name="Held B.W."/>
            <person name="Riley R."/>
            <person name="Nagy L.G."/>
            <person name="Koehler G."/>
            <person name="Ransdell A.S."/>
            <person name="Younus H."/>
            <person name="Chow J."/>
            <person name="Chiniquy J."/>
            <person name="Lipzen A."/>
            <person name="Tritt A."/>
            <person name="Sun H."/>
            <person name="Haridas S."/>
            <person name="LaButti K."/>
            <person name="Ohm R.A."/>
            <person name="Kues U."/>
            <person name="Blanchette R.A."/>
            <person name="Grigoriev I.V."/>
            <person name="Minto R.E."/>
            <person name="Hibbett D.S."/>
        </authorList>
    </citation>
    <scope>NUCLEOTIDE SEQUENCE [LARGE SCALE GENOMIC DNA]</scope>
    <source>
        <strain evidence="7 8">ATCC 64428</strain>
    </source>
</reference>
<dbReference type="SUPFAM" id="SSF48350">
    <property type="entry name" value="GTPase activation domain, GAP"/>
    <property type="match status" value="1"/>
</dbReference>
<dbReference type="Gene3D" id="1.10.555.10">
    <property type="entry name" value="Rho GTPase activation protein"/>
    <property type="match status" value="1"/>
</dbReference>
<evidence type="ECO:0000313" key="7">
    <source>
        <dbReference type="EMBL" id="KIY46375.1"/>
    </source>
</evidence>
<sequence length="952" mass="105837">MENFAVSLGRFIKPTETVVASLLAVEVLPDNEDEHGVNVLLVVVSHKDPYSGREEGGLLVLRYKRVIEHYDFRVRHTYPIRDEFSITMSQVKLPDTGIHQAVDSSTAFNLIIRADTGKIVSPRFYTTDLDRLKILLSAYKSFLEPSVAFPGDFNPSAYSWLALYLLHQLSASLPTVPLDLRMRHEPLIARLSPACAGLLGNEANDLLIVRDEWILQEAHRLSRIGKCRLKIRVGTFNVNGKNPSQDLSAWLGSQDAVNVPFSPPANQLSTLSVGDADRDPFDDINAVKESPDKPQTKGGALLVEDVYDADAAQDADMLVLGFQELDLSTEALLYSTSTLKEDAWCSSIFASLGEKAVLYTKLASHQLVGMLVVVLVKKSLEACFSNIQTCAVGAGIMGIMGNKGGTAVRLEFTAPQPPSTQVDGQQETPTEKTQAERARESGPIGLTFVNAHLAAYDDMVERRNADFADLSKRMVFDAVFRIEKEGDLNAPNPEPVDVDPPVTSIYNSDALFWMGGECSQSHSPSAHLESVIDLNYRLDLLDGDVREILQASYWSNKIETLLKYDQLKNSMLKNKAFHHFSEPPIYHTPSYRYGSGATDSLGYDLKRRPAWCDRILFMDSPAATVSPTEYWCHREITLSDHRPVSASFSIDIDVYDRRLKHQQFRKLYRQLAIFETPDHMQGYTEISLSSSTIELEQFSATHLEDDYFGMHWQGKHAQPSSCPSGWVEHRLVKICDEVDLVIPSHLSSAPPWLKVQPSSGLLLSGQSEDIEITALVDDELAVSMNFGDRKLYATLVLHAFMGKDKFISVSAEYHRTCFATTMSILGRLPCPVRNVASLGDLLPASQSLPKEFSRLITYLMTYGTETDDLFIAAADEDVLAIIRECIDTGRDFPDPGTLQITHAVAQTLIQLMDSLQEPVFPYALHTRCTQATSREQAFELLDGLTADVVNVS</sequence>
<feature type="compositionally biased region" description="Polar residues" evidence="5">
    <location>
        <begin position="419"/>
        <end position="428"/>
    </location>
</feature>
<protein>
    <submittedName>
        <fullName evidence="7">DNase I-like protein</fullName>
    </submittedName>
</protein>
<dbReference type="GO" id="GO:0004439">
    <property type="term" value="F:phosphatidylinositol-4,5-bisphosphate 5-phosphatase activity"/>
    <property type="evidence" value="ECO:0007669"/>
    <property type="project" value="TreeGrafter"/>
</dbReference>
<dbReference type="Proteomes" id="UP000054144">
    <property type="component" value="Unassembled WGS sequence"/>
</dbReference>
<dbReference type="InterPro" id="IPR000300">
    <property type="entry name" value="IPPc"/>
</dbReference>
<feature type="region of interest" description="Disordered" evidence="5">
    <location>
        <begin position="414"/>
        <end position="439"/>
    </location>
</feature>
<dbReference type="PANTHER" id="PTHR11200">
    <property type="entry name" value="INOSITOL 5-PHOSPHATASE"/>
    <property type="match status" value="1"/>
</dbReference>
<dbReference type="GO" id="GO:0031901">
    <property type="term" value="C:early endosome membrane"/>
    <property type="evidence" value="ECO:0007669"/>
    <property type="project" value="UniProtKB-SubCell"/>
</dbReference>
<gene>
    <name evidence="7" type="ORF">FISHEDRAFT_75715</name>
</gene>
<comment type="subcellular location">
    <subcellularLocation>
        <location evidence="2">Cytoplasmic vesicle</location>
        <location evidence="2">Phagosome membrane</location>
    </subcellularLocation>
    <subcellularLocation>
        <location evidence="1">Early endosome membrane</location>
    </subcellularLocation>
</comment>
<dbReference type="SUPFAM" id="SSF56219">
    <property type="entry name" value="DNase I-like"/>
    <property type="match status" value="1"/>
</dbReference>
<dbReference type="Pfam" id="PF00620">
    <property type="entry name" value="RhoGAP"/>
    <property type="match status" value="1"/>
</dbReference>
<dbReference type="Gene3D" id="2.60.40.10">
    <property type="entry name" value="Immunoglobulins"/>
    <property type="match status" value="1"/>
</dbReference>
<dbReference type="Gene3D" id="3.60.10.10">
    <property type="entry name" value="Endonuclease/exonuclease/phosphatase"/>
    <property type="match status" value="1"/>
</dbReference>
<feature type="domain" description="Rho-GAP" evidence="6">
    <location>
        <begin position="836"/>
        <end position="952"/>
    </location>
</feature>
<evidence type="ECO:0000256" key="5">
    <source>
        <dbReference type="SAM" id="MobiDB-lite"/>
    </source>
</evidence>
<feature type="compositionally biased region" description="Basic and acidic residues" evidence="5">
    <location>
        <begin position="429"/>
        <end position="439"/>
    </location>
</feature>
<evidence type="ECO:0000256" key="3">
    <source>
        <dbReference type="ARBA" id="ARBA00022753"/>
    </source>
</evidence>
<dbReference type="InterPro" id="IPR036691">
    <property type="entry name" value="Endo/exonu/phosph_ase_sf"/>
</dbReference>
<dbReference type="GO" id="GO:0007165">
    <property type="term" value="P:signal transduction"/>
    <property type="evidence" value="ECO:0007669"/>
    <property type="project" value="InterPro"/>
</dbReference>
<accession>A0A0D7A6N2</accession>
<proteinExistence type="predicted"/>
<keyword evidence="4" id="KW-0968">Cytoplasmic vesicle</keyword>
<dbReference type="Pfam" id="PF21310">
    <property type="entry name" value="OCRL-like_ASH"/>
    <property type="match status" value="1"/>
</dbReference>
<organism evidence="7 8">
    <name type="scientific">Fistulina hepatica ATCC 64428</name>
    <dbReference type="NCBI Taxonomy" id="1128425"/>
    <lineage>
        <taxon>Eukaryota</taxon>
        <taxon>Fungi</taxon>
        <taxon>Dikarya</taxon>
        <taxon>Basidiomycota</taxon>
        <taxon>Agaricomycotina</taxon>
        <taxon>Agaricomycetes</taxon>
        <taxon>Agaricomycetidae</taxon>
        <taxon>Agaricales</taxon>
        <taxon>Fistulinaceae</taxon>
        <taxon>Fistulina</taxon>
    </lineage>
</organism>
<dbReference type="GO" id="GO:0046856">
    <property type="term" value="P:phosphatidylinositol dephosphorylation"/>
    <property type="evidence" value="ECO:0007669"/>
    <property type="project" value="InterPro"/>
</dbReference>
<dbReference type="InterPro" id="IPR008936">
    <property type="entry name" value="Rho_GTPase_activation_prot"/>
</dbReference>
<dbReference type="OrthoDB" id="7862313at2759"/>
<dbReference type="AlphaFoldDB" id="A0A0D7A6N2"/>
<keyword evidence="3" id="KW-0967">Endosome</keyword>
<dbReference type="SMART" id="SM00128">
    <property type="entry name" value="IPPc"/>
    <property type="match status" value="1"/>
</dbReference>
<evidence type="ECO:0000313" key="8">
    <source>
        <dbReference type="Proteomes" id="UP000054144"/>
    </source>
</evidence>
<dbReference type="InterPro" id="IPR048869">
    <property type="entry name" value="OCRL-1_2_ASH"/>
</dbReference>
<evidence type="ECO:0000256" key="1">
    <source>
        <dbReference type="ARBA" id="ARBA00004146"/>
    </source>
</evidence>
<name>A0A0D7A6N2_9AGAR</name>
<keyword evidence="8" id="KW-1185">Reference proteome</keyword>
<dbReference type="InterPro" id="IPR046985">
    <property type="entry name" value="IP5"/>
</dbReference>
<dbReference type="PANTHER" id="PTHR11200:SF300">
    <property type="entry name" value="TYPE II INOSITOL 1,4,5-TRISPHOSPHATE 5-PHOSPHATASE"/>
    <property type="match status" value="1"/>
</dbReference>
<dbReference type="PROSITE" id="PS50238">
    <property type="entry name" value="RHOGAP"/>
    <property type="match status" value="1"/>
</dbReference>
<evidence type="ECO:0000259" key="6">
    <source>
        <dbReference type="PROSITE" id="PS50238"/>
    </source>
</evidence>